<keyword evidence="6 13" id="KW-0812">Transmembrane</keyword>
<feature type="signal peptide" evidence="15">
    <location>
        <begin position="1"/>
        <end position="27"/>
    </location>
</feature>
<dbReference type="InterPro" id="IPR001503">
    <property type="entry name" value="Glyco_trans_10"/>
</dbReference>
<evidence type="ECO:0000256" key="6">
    <source>
        <dbReference type="ARBA" id="ARBA00022692"/>
    </source>
</evidence>
<dbReference type="CTD" id="84750"/>
<keyword evidence="10" id="KW-0325">Glycoprotein</keyword>
<dbReference type="Gene3D" id="3.40.50.11660">
    <property type="entry name" value="Glycosyl transferase family 10, C-terminal domain"/>
    <property type="match status" value="1"/>
</dbReference>
<keyword evidence="13" id="KW-0333">Golgi apparatus</keyword>
<feature type="region of interest" description="Disordered" evidence="14">
    <location>
        <begin position="38"/>
        <end position="76"/>
    </location>
</feature>
<evidence type="ECO:0000256" key="9">
    <source>
        <dbReference type="ARBA" id="ARBA00023136"/>
    </source>
</evidence>
<dbReference type="GO" id="GO:0046922">
    <property type="term" value="F:peptide-O-fucosyltransferase activity"/>
    <property type="evidence" value="ECO:0007669"/>
    <property type="project" value="UniProtKB-EC"/>
</dbReference>
<proteinExistence type="inferred from homology"/>
<evidence type="ECO:0000259" key="16">
    <source>
        <dbReference type="Pfam" id="PF00852"/>
    </source>
</evidence>
<keyword evidence="18" id="KW-1185">Reference proteome</keyword>
<dbReference type="FunFam" id="3.40.50.11660:FF:000002">
    <property type="entry name" value="Alpha-(1,3)-fucosyltransferase"/>
    <property type="match status" value="1"/>
</dbReference>
<keyword evidence="4 13" id="KW-0328">Glycosyltransferase</keyword>
<dbReference type="GO" id="GO:0046920">
    <property type="term" value="F:alpha-(1-&gt;3)-fucosyltransferase activity"/>
    <property type="evidence" value="ECO:0007669"/>
    <property type="project" value="TreeGrafter"/>
</dbReference>
<feature type="region of interest" description="Disordered" evidence="14">
    <location>
        <begin position="438"/>
        <end position="476"/>
    </location>
</feature>
<keyword evidence="5 13" id="KW-0808">Transferase</keyword>
<dbReference type="AlphaFoldDB" id="A0AAJ7X8P9"/>
<protein>
    <recommendedName>
        <fullName evidence="13">Fucosyltransferase</fullName>
        <ecNumber evidence="13">2.4.1.-</ecNumber>
    </recommendedName>
</protein>
<keyword evidence="15" id="KW-0732">Signal</keyword>
<comment type="subcellular location">
    <subcellularLocation>
        <location evidence="1">Endoplasmic reticulum membrane</location>
        <topology evidence="1">Single-pass type II membrane protein</topology>
    </subcellularLocation>
    <subcellularLocation>
        <location evidence="13">Golgi apparatus</location>
        <location evidence="13">Golgi stack membrane</location>
        <topology evidence="13">Single-pass type II membrane protein</topology>
    </subcellularLocation>
</comment>
<feature type="compositionally biased region" description="Low complexity" evidence="14">
    <location>
        <begin position="444"/>
        <end position="457"/>
    </location>
</feature>
<evidence type="ECO:0000256" key="7">
    <source>
        <dbReference type="ARBA" id="ARBA00022968"/>
    </source>
</evidence>
<dbReference type="PANTHER" id="PTHR11929:SF194">
    <property type="entry name" value="ALPHA-(1,3)-FUCOSYLTRANSFERASE 10"/>
    <property type="match status" value="1"/>
</dbReference>
<dbReference type="Pfam" id="PF00852">
    <property type="entry name" value="Glyco_transf_10"/>
    <property type="match status" value="1"/>
</dbReference>
<evidence type="ECO:0000256" key="12">
    <source>
        <dbReference type="ARBA" id="ARBA00048647"/>
    </source>
</evidence>
<evidence type="ECO:0000313" key="18">
    <source>
        <dbReference type="Proteomes" id="UP001318040"/>
    </source>
</evidence>
<evidence type="ECO:0000256" key="10">
    <source>
        <dbReference type="ARBA" id="ARBA00023180"/>
    </source>
</evidence>
<comment type="pathway">
    <text evidence="2">Protein modification; protein glycosylation.</text>
</comment>
<accession>A0AAJ7X8P9</accession>
<dbReference type="PANTHER" id="PTHR11929">
    <property type="entry name" value="ALPHA- 1,3 -FUCOSYLTRANSFERASE"/>
    <property type="match status" value="1"/>
</dbReference>
<evidence type="ECO:0000256" key="5">
    <source>
        <dbReference type="ARBA" id="ARBA00022679"/>
    </source>
</evidence>
<feature type="domain" description="Fucosyltransferase C-terminal" evidence="16">
    <location>
        <begin position="228"/>
        <end position="418"/>
    </location>
</feature>
<gene>
    <name evidence="19" type="primary">FUT10</name>
</gene>
<dbReference type="GO" id="GO:0032580">
    <property type="term" value="C:Golgi cisterna membrane"/>
    <property type="evidence" value="ECO:0007669"/>
    <property type="project" value="UniProtKB-SubCell"/>
</dbReference>
<dbReference type="InterPro" id="IPR031481">
    <property type="entry name" value="Glyco_tran_10_N"/>
</dbReference>
<sequence>MASQRALFCSSLGVAACIFIFVSLQVADELSGYERASLPGGRRVRPRADGESLGGPRADDAGRPRPRPRHGSRVVSREAQLEAGDARYPVLVWWTPLTGEAGKLARCPGVPGDCFFTVDRSYRRHSMARAFLFYGTDFSAWDLPLPRQRSHDWALFHEESPKNNYVLFWPQTAALFNHTATFSRRSDLPLTLQFVESTKALMSHRLLVGAAKKSRLRRPAPAGRGLAAVAYVQSDCEPPSDRDAFVRELSAYIDVDSYGRCLHNRDLPGPLTDPSAMEAEGFLSLLASYKFVLALENALCDDYVTEKLWRPLAVGAVPVYRGSPSARDWLPDPERSAVIVSDFPSPKELASFLLSLDADDTLYDDYRRWKLEGRVRNARLLTALSRRSWGVNDPAQDNFIDAFECTVCARVWENEERHRQGLPRREWSADPAALSCPAPAPFRPALSEPGGAAAGAEARLRRSGRQRSAAPPQPGSVVREFWLPMHRQSAREAEALHALVRRNRNYTEAQFYARAMRGKA</sequence>
<dbReference type="PROSITE" id="PS51257">
    <property type="entry name" value="PROKAR_LIPOPROTEIN"/>
    <property type="match status" value="1"/>
</dbReference>
<evidence type="ECO:0000256" key="4">
    <source>
        <dbReference type="ARBA" id="ARBA00022676"/>
    </source>
</evidence>
<organism evidence="18 19">
    <name type="scientific">Petromyzon marinus</name>
    <name type="common">Sea lamprey</name>
    <dbReference type="NCBI Taxonomy" id="7757"/>
    <lineage>
        <taxon>Eukaryota</taxon>
        <taxon>Metazoa</taxon>
        <taxon>Chordata</taxon>
        <taxon>Craniata</taxon>
        <taxon>Vertebrata</taxon>
        <taxon>Cyclostomata</taxon>
        <taxon>Hyperoartia</taxon>
        <taxon>Petromyzontiformes</taxon>
        <taxon>Petromyzontidae</taxon>
        <taxon>Petromyzon</taxon>
    </lineage>
</organism>
<reference evidence="19" key="1">
    <citation type="submission" date="2025-08" db="UniProtKB">
        <authorList>
            <consortium name="RefSeq"/>
        </authorList>
    </citation>
    <scope>IDENTIFICATION</scope>
    <source>
        <tissue evidence="19">Sperm</tissue>
    </source>
</reference>
<dbReference type="EC" id="2.4.1.-" evidence="13"/>
<keyword evidence="7" id="KW-0735">Signal-anchor</keyword>
<comment type="catalytic activity">
    <reaction evidence="11">
        <text>L-threonyl-[protein] + GDP-beta-L-fucose = 3-O-(alpha-L-fucosyl)-L-threonyl-[protein] + GDP + H(+)</text>
        <dbReference type="Rhea" id="RHEA:70491"/>
        <dbReference type="Rhea" id="RHEA-COMP:11060"/>
        <dbReference type="Rhea" id="RHEA-COMP:17915"/>
        <dbReference type="ChEBI" id="CHEBI:15378"/>
        <dbReference type="ChEBI" id="CHEBI:30013"/>
        <dbReference type="ChEBI" id="CHEBI:57273"/>
        <dbReference type="ChEBI" id="CHEBI:58189"/>
        <dbReference type="ChEBI" id="CHEBI:189631"/>
        <dbReference type="EC" id="2.4.1.221"/>
    </reaction>
    <physiologicalReaction direction="left-to-right" evidence="11">
        <dbReference type="Rhea" id="RHEA:70492"/>
    </physiologicalReaction>
</comment>
<comment type="similarity">
    <text evidence="3 13">Belongs to the glycosyltransferase 10 family.</text>
</comment>
<feature type="chain" id="PRO_5042460238" description="Fucosyltransferase" evidence="15">
    <location>
        <begin position="28"/>
        <end position="520"/>
    </location>
</feature>
<keyword evidence="9" id="KW-0472">Membrane</keyword>
<evidence type="ECO:0000256" key="2">
    <source>
        <dbReference type="ARBA" id="ARBA00004922"/>
    </source>
</evidence>
<evidence type="ECO:0000256" key="11">
    <source>
        <dbReference type="ARBA" id="ARBA00047273"/>
    </source>
</evidence>
<feature type="domain" description="Fucosyltransferase N-terminal" evidence="17">
    <location>
        <begin position="90"/>
        <end position="190"/>
    </location>
</feature>
<evidence type="ECO:0000313" key="19">
    <source>
        <dbReference type="RefSeq" id="XP_032825335.1"/>
    </source>
</evidence>
<evidence type="ECO:0000256" key="13">
    <source>
        <dbReference type="RuleBase" id="RU003832"/>
    </source>
</evidence>
<evidence type="ECO:0000256" key="8">
    <source>
        <dbReference type="ARBA" id="ARBA00022989"/>
    </source>
</evidence>
<evidence type="ECO:0000256" key="1">
    <source>
        <dbReference type="ARBA" id="ARBA00004648"/>
    </source>
</evidence>
<dbReference type="Pfam" id="PF17039">
    <property type="entry name" value="Glyco_tran_10_N"/>
    <property type="match status" value="1"/>
</dbReference>
<dbReference type="KEGG" id="pmrn:116951071"/>
<evidence type="ECO:0000256" key="14">
    <source>
        <dbReference type="SAM" id="MobiDB-lite"/>
    </source>
</evidence>
<dbReference type="InterPro" id="IPR055270">
    <property type="entry name" value="Glyco_tran_10_C"/>
</dbReference>
<dbReference type="Proteomes" id="UP001318040">
    <property type="component" value="Chromosome 41"/>
</dbReference>
<dbReference type="GO" id="GO:0005789">
    <property type="term" value="C:endoplasmic reticulum membrane"/>
    <property type="evidence" value="ECO:0007669"/>
    <property type="project" value="UniProtKB-SubCell"/>
</dbReference>
<evidence type="ECO:0000259" key="17">
    <source>
        <dbReference type="Pfam" id="PF17039"/>
    </source>
</evidence>
<evidence type="ECO:0000256" key="3">
    <source>
        <dbReference type="ARBA" id="ARBA00008919"/>
    </source>
</evidence>
<keyword evidence="8" id="KW-1133">Transmembrane helix</keyword>
<comment type="catalytic activity">
    <reaction evidence="12">
        <text>L-seryl-[protein] + GDP-beta-L-fucose = 3-O-(alpha-L-fucosyl)-L-seryl-[protein] + GDP + H(+)</text>
        <dbReference type="Rhea" id="RHEA:63644"/>
        <dbReference type="Rhea" id="RHEA-COMP:9863"/>
        <dbReference type="Rhea" id="RHEA-COMP:17914"/>
        <dbReference type="ChEBI" id="CHEBI:15378"/>
        <dbReference type="ChEBI" id="CHEBI:29999"/>
        <dbReference type="ChEBI" id="CHEBI:57273"/>
        <dbReference type="ChEBI" id="CHEBI:58189"/>
        <dbReference type="ChEBI" id="CHEBI:189632"/>
        <dbReference type="EC" id="2.4.1.221"/>
    </reaction>
    <physiologicalReaction direction="left-to-right" evidence="12">
        <dbReference type="Rhea" id="RHEA:63645"/>
    </physiologicalReaction>
</comment>
<dbReference type="SUPFAM" id="SSF53756">
    <property type="entry name" value="UDP-Glycosyltransferase/glycogen phosphorylase"/>
    <property type="match status" value="1"/>
</dbReference>
<dbReference type="InterPro" id="IPR038577">
    <property type="entry name" value="GT10-like_C_sf"/>
</dbReference>
<evidence type="ECO:0000256" key="15">
    <source>
        <dbReference type="SAM" id="SignalP"/>
    </source>
</evidence>
<dbReference type="RefSeq" id="XP_032825335.1">
    <property type="nucleotide sequence ID" value="XM_032969444.1"/>
</dbReference>
<name>A0AAJ7X8P9_PETMA</name>